<organism evidence="2 3">
    <name type="scientific">Scophthalmus maximus</name>
    <name type="common">Turbot</name>
    <name type="synonym">Psetta maxima</name>
    <dbReference type="NCBI Taxonomy" id="52904"/>
    <lineage>
        <taxon>Eukaryota</taxon>
        <taxon>Metazoa</taxon>
        <taxon>Chordata</taxon>
        <taxon>Craniata</taxon>
        <taxon>Vertebrata</taxon>
        <taxon>Euteleostomi</taxon>
        <taxon>Actinopterygii</taxon>
        <taxon>Neopterygii</taxon>
        <taxon>Teleostei</taxon>
        <taxon>Neoteleostei</taxon>
        <taxon>Acanthomorphata</taxon>
        <taxon>Carangaria</taxon>
        <taxon>Pleuronectiformes</taxon>
        <taxon>Pleuronectoidei</taxon>
        <taxon>Scophthalmidae</taxon>
        <taxon>Scophthalmus</taxon>
    </lineage>
</organism>
<sequence>MDITGHYSDLLAKRTALLDVFCGTYREAPEATFDSSSSRKQRGKQRFCPPKSRRAETSSDEQRRAAPSRRGGVTRAAGSPATLGVLLLFRCVAFKCTTVPRRSSSALAPQTSAFIWRSITYSQDSPELGASFHFQPVHS</sequence>
<evidence type="ECO:0000313" key="2">
    <source>
        <dbReference type="EMBL" id="KAF0025010.1"/>
    </source>
</evidence>
<protein>
    <submittedName>
        <fullName evidence="2">Uncharacterized protein</fullName>
    </submittedName>
</protein>
<comment type="caution">
    <text evidence="2">The sequence shown here is derived from an EMBL/GenBank/DDBJ whole genome shotgun (WGS) entry which is preliminary data.</text>
</comment>
<name>A0A6A4S057_SCOMX</name>
<accession>A0A6A4S057</accession>
<gene>
    <name evidence="2" type="ORF">F2P81_021891</name>
</gene>
<feature type="region of interest" description="Disordered" evidence="1">
    <location>
        <begin position="30"/>
        <end position="76"/>
    </location>
</feature>
<evidence type="ECO:0000256" key="1">
    <source>
        <dbReference type="SAM" id="MobiDB-lite"/>
    </source>
</evidence>
<dbReference type="AlphaFoldDB" id="A0A6A4S057"/>
<dbReference type="Proteomes" id="UP000438429">
    <property type="component" value="Unassembled WGS sequence"/>
</dbReference>
<feature type="compositionally biased region" description="Basic and acidic residues" evidence="1">
    <location>
        <begin position="53"/>
        <end position="64"/>
    </location>
</feature>
<evidence type="ECO:0000313" key="3">
    <source>
        <dbReference type="Proteomes" id="UP000438429"/>
    </source>
</evidence>
<proteinExistence type="predicted"/>
<reference evidence="2 3" key="1">
    <citation type="submission" date="2019-06" db="EMBL/GenBank/DDBJ databases">
        <title>Draft genomes of female and male turbot (Scophthalmus maximus).</title>
        <authorList>
            <person name="Xu H."/>
            <person name="Xu X.-W."/>
            <person name="Shao C."/>
            <person name="Chen S."/>
        </authorList>
    </citation>
    <scope>NUCLEOTIDE SEQUENCE [LARGE SCALE GENOMIC DNA]</scope>
    <source>
        <strain evidence="2">Ysfricsl-2016a</strain>
        <tissue evidence="2">Blood</tissue>
    </source>
</reference>
<dbReference type="EMBL" id="VEVO01000020">
    <property type="protein sequence ID" value="KAF0025010.1"/>
    <property type="molecule type" value="Genomic_DNA"/>
</dbReference>